<reference evidence="1" key="1">
    <citation type="journal article" date="2023" name="Mol. Phylogenet. Evol.">
        <title>Genome-scale phylogeny and comparative genomics of the fungal order Sordariales.</title>
        <authorList>
            <person name="Hensen N."/>
            <person name="Bonometti L."/>
            <person name="Westerberg I."/>
            <person name="Brannstrom I.O."/>
            <person name="Guillou S."/>
            <person name="Cros-Aarteil S."/>
            <person name="Calhoun S."/>
            <person name="Haridas S."/>
            <person name="Kuo A."/>
            <person name="Mondo S."/>
            <person name="Pangilinan J."/>
            <person name="Riley R."/>
            <person name="LaButti K."/>
            <person name="Andreopoulos B."/>
            <person name="Lipzen A."/>
            <person name="Chen C."/>
            <person name="Yan M."/>
            <person name="Daum C."/>
            <person name="Ng V."/>
            <person name="Clum A."/>
            <person name="Steindorff A."/>
            <person name="Ohm R.A."/>
            <person name="Martin F."/>
            <person name="Silar P."/>
            <person name="Natvig D.O."/>
            <person name="Lalanne C."/>
            <person name="Gautier V."/>
            <person name="Ament-Velasquez S.L."/>
            <person name="Kruys A."/>
            <person name="Hutchinson M.I."/>
            <person name="Powell A.J."/>
            <person name="Barry K."/>
            <person name="Miller A.N."/>
            <person name="Grigoriev I.V."/>
            <person name="Debuchy R."/>
            <person name="Gladieux P."/>
            <person name="Hiltunen Thoren M."/>
            <person name="Johannesson H."/>
        </authorList>
    </citation>
    <scope>NUCLEOTIDE SEQUENCE</scope>
    <source>
        <strain evidence="1">SMH4131-1</strain>
    </source>
</reference>
<reference evidence="1" key="2">
    <citation type="submission" date="2023-06" db="EMBL/GenBank/DDBJ databases">
        <authorList>
            <consortium name="Lawrence Berkeley National Laboratory"/>
            <person name="Haridas S."/>
            <person name="Hensen N."/>
            <person name="Bonometti L."/>
            <person name="Westerberg I."/>
            <person name="Brannstrom I.O."/>
            <person name="Guillou S."/>
            <person name="Cros-Aarteil S."/>
            <person name="Calhoun S."/>
            <person name="Kuo A."/>
            <person name="Mondo S."/>
            <person name="Pangilinan J."/>
            <person name="Riley R."/>
            <person name="Labutti K."/>
            <person name="Andreopoulos B."/>
            <person name="Lipzen A."/>
            <person name="Chen C."/>
            <person name="Yanf M."/>
            <person name="Daum C."/>
            <person name="Ng V."/>
            <person name="Clum A."/>
            <person name="Steindorff A."/>
            <person name="Ohm R."/>
            <person name="Martin F."/>
            <person name="Silar P."/>
            <person name="Natvig D."/>
            <person name="Lalanne C."/>
            <person name="Gautier V."/>
            <person name="Ament-Velasquez S.L."/>
            <person name="Kruys A."/>
            <person name="Hutchinson M.I."/>
            <person name="Powell A.J."/>
            <person name="Barry K."/>
            <person name="Miller A.N."/>
            <person name="Grigoriev I.V."/>
            <person name="Debuchy R."/>
            <person name="Gladieux P."/>
            <person name="Thoren M.H."/>
            <person name="Johannesson H."/>
        </authorList>
    </citation>
    <scope>NUCLEOTIDE SEQUENCE</scope>
    <source>
        <strain evidence="1">SMH4131-1</strain>
    </source>
</reference>
<organism evidence="1 2">
    <name type="scientific">Cercophora scortea</name>
    <dbReference type="NCBI Taxonomy" id="314031"/>
    <lineage>
        <taxon>Eukaryota</taxon>
        <taxon>Fungi</taxon>
        <taxon>Dikarya</taxon>
        <taxon>Ascomycota</taxon>
        <taxon>Pezizomycotina</taxon>
        <taxon>Sordariomycetes</taxon>
        <taxon>Sordariomycetidae</taxon>
        <taxon>Sordariales</taxon>
        <taxon>Lasiosphaeriaceae</taxon>
        <taxon>Cercophora</taxon>
    </lineage>
</organism>
<gene>
    <name evidence="1" type="ORF">B0T19DRAFT_396897</name>
</gene>
<evidence type="ECO:0000313" key="2">
    <source>
        <dbReference type="Proteomes" id="UP001286456"/>
    </source>
</evidence>
<protein>
    <submittedName>
        <fullName evidence="1">Uncharacterized protein</fullName>
    </submittedName>
</protein>
<dbReference type="AlphaFoldDB" id="A0AAE0J5C3"/>
<dbReference type="Proteomes" id="UP001286456">
    <property type="component" value="Unassembled WGS sequence"/>
</dbReference>
<dbReference type="EMBL" id="JAUEPO010000001">
    <property type="protein sequence ID" value="KAK3337258.1"/>
    <property type="molecule type" value="Genomic_DNA"/>
</dbReference>
<comment type="caution">
    <text evidence="1">The sequence shown here is derived from an EMBL/GenBank/DDBJ whole genome shotgun (WGS) entry which is preliminary data.</text>
</comment>
<keyword evidence="2" id="KW-1185">Reference proteome</keyword>
<sequence length="1195" mass="128375">MATLTFDSELMTHHLAATPVPPSSHLVTVIDDKKAPMTFSVGNDKVLYLIRTGESGAHELVDFGSRLGYGPDAEFLHFGLSQSWDTTLYMALVVRESGGGSQKMIVTKGFKPSDLLVTGEGEQDVSSLIVPHEYDPKEANVVSVMVGNCGPEEEYPLVLVTFKVTGKIASTEDVARVNMESDQSSWALSSDVQLPENATEIYHLLPVTIDLDPGYVAVYRIQDKTSMVFIATEEHFDEVAHVPLPCSKGARVLATCLNKDGYNDLLVGGDELRHYKSKTVGRGRKGTRLTSDGVFSNSTQLFCSQSDHNNVTVWAANSRHGIGYATTSSAFAPGPSGSTIGSPVQLIPDGRGGKFAPFIDPVTNAQQLMVAAGDGSLSLLHQDTPGTGLWKRMPYATPVLDKTVNVESFFVHCTVQNEDGTTHAHARVLLQCSGYTTVYLNGRTIELGPGGVEVTTDARGSLGLVVPAPDVSSFTYLVRDVQGQDKTIFDGQVHVVISDKNLHDRLSRIKSEEDLKKEKLQSGELLLSRARGMTDRQLNEVAEAIQRLEAARTERLSKEMNASATSAGASSPTQAAAALVEVQRSTLLCGHNLGALVHACETAGGAKDMLWSMWDGIVDGVKSFTSWAVGEVGDVYQCVLEVEKDVYRWVINTAASVGKVLSAIFEKVLEIGLKDIVAWLATHRSIVHFVNSSADAAIGSVDVAEDEVSKFFDRAKEAVKKLAKFAFGGAGEFSILHGDPNVATDDDISVLNDVIIPIAESIRDTVKGVAKDLAKLFNQEETNLTVGQVLATIGVDIAAGVIDCLKKLTVGILKVVKSLIQTLRKYANFRIDVPIFSALYKKYVSGGTDLTILDLAALILAIPTTVVHKILTGKAPADLTGLDYKDLVSSAGDEGGVVSKAEYTVGVSNFLAIADLLATQFMGVCSSLGGLIPLGAGMEMMTAITPARDMPDSAAFISTFLSARALSRLHAPHPLRSMNTVEGRLLPGWGTKAGQTVAGKVWALVRDWRMIALAKLCLRGATIPVRDDPAEAGHPFRWLSWAGNCVGDALYVCVHLCADELQALDERVRGLSCELIVPLAVLSSAEAIYVFVMDVLVVGSLCDGIGSAGLSLSTVFANYAIIDPDEETSVVVTVGEYGCLTIGVLAKVAKIVYDHYDERYLRLVAKYTIPASMDAWLLFWSSQQHTVRLRKGNSS</sequence>
<proteinExistence type="predicted"/>
<name>A0AAE0J5C3_9PEZI</name>
<accession>A0AAE0J5C3</accession>
<evidence type="ECO:0000313" key="1">
    <source>
        <dbReference type="EMBL" id="KAK3337258.1"/>
    </source>
</evidence>